<evidence type="ECO:0000259" key="2">
    <source>
        <dbReference type="Pfam" id="PF09458"/>
    </source>
</evidence>
<dbReference type="InterPro" id="IPR037221">
    <property type="entry name" value="H-type_lectin_dom_sf"/>
</dbReference>
<sequence>MNTFIAGLVLLCLLSLSTALLQEGIIQCGTDTDWKKTGYDDRIRLNERQSANNVKFPTAHRSIPGVVVDVSQLDSLQSQNLRYQLRISAITKTGFSLSCVTWHKTHIFSLNVRWVSFDDRKTC</sequence>
<evidence type="ECO:0000313" key="3">
    <source>
        <dbReference type="EMBL" id="CEK62872.1"/>
    </source>
</evidence>
<name>A0A0B6Z3C5_9EUPU</name>
<organism evidence="3">
    <name type="scientific">Arion vulgaris</name>
    <dbReference type="NCBI Taxonomy" id="1028688"/>
    <lineage>
        <taxon>Eukaryota</taxon>
        <taxon>Metazoa</taxon>
        <taxon>Spiralia</taxon>
        <taxon>Lophotrochozoa</taxon>
        <taxon>Mollusca</taxon>
        <taxon>Gastropoda</taxon>
        <taxon>Heterobranchia</taxon>
        <taxon>Euthyneura</taxon>
        <taxon>Panpulmonata</taxon>
        <taxon>Eupulmonata</taxon>
        <taxon>Stylommatophora</taxon>
        <taxon>Helicina</taxon>
        <taxon>Arionoidea</taxon>
        <taxon>Arionidae</taxon>
        <taxon>Arion</taxon>
    </lineage>
</organism>
<dbReference type="Gene3D" id="2.60.40.2080">
    <property type="match status" value="1"/>
</dbReference>
<keyword evidence="1" id="KW-0732">Signal</keyword>
<evidence type="ECO:0000256" key="1">
    <source>
        <dbReference type="SAM" id="SignalP"/>
    </source>
</evidence>
<dbReference type="GO" id="GO:0007155">
    <property type="term" value="P:cell adhesion"/>
    <property type="evidence" value="ECO:0007669"/>
    <property type="project" value="InterPro"/>
</dbReference>
<accession>A0A0B6Z3C5</accession>
<reference evidence="3" key="1">
    <citation type="submission" date="2014-12" db="EMBL/GenBank/DDBJ databases">
        <title>Insight into the proteome of Arion vulgaris.</title>
        <authorList>
            <person name="Aradska J."/>
            <person name="Bulat T."/>
            <person name="Smidak R."/>
            <person name="Sarate P."/>
            <person name="Gangsoo J."/>
            <person name="Sialana F."/>
            <person name="Bilban M."/>
            <person name="Lubec G."/>
        </authorList>
    </citation>
    <scope>NUCLEOTIDE SEQUENCE</scope>
    <source>
        <tissue evidence="3">Skin</tissue>
    </source>
</reference>
<dbReference type="GO" id="GO:0030246">
    <property type="term" value="F:carbohydrate binding"/>
    <property type="evidence" value="ECO:0007669"/>
    <property type="project" value="InterPro"/>
</dbReference>
<dbReference type="InterPro" id="IPR019019">
    <property type="entry name" value="H-type_lectin_domain"/>
</dbReference>
<dbReference type="Pfam" id="PF09458">
    <property type="entry name" value="H_lectin"/>
    <property type="match status" value="1"/>
</dbReference>
<feature type="signal peptide" evidence="1">
    <location>
        <begin position="1"/>
        <end position="19"/>
    </location>
</feature>
<dbReference type="AlphaFoldDB" id="A0A0B6Z3C5"/>
<protein>
    <recommendedName>
        <fullName evidence="2">H-type lectin domain-containing protein</fullName>
    </recommendedName>
</protein>
<dbReference type="SUPFAM" id="SSF141086">
    <property type="entry name" value="Agglutinin HPA-like"/>
    <property type="match status" value="1"/>
</dbReference>
<feature type="domain" description="H-type lectin" evidence="2">
    <location>
        <begin position="53"/>
        <end position="116"/>
    </location>
</feature>
<proteinExistence type="predicted"/>
<feature type="chain" id="PRO_5002110652" description="H-type lectin domain-containing protein" evidence="1">
    <location>
        <begin position="20"/>
        <end position="123"/>
    </location>
</feature>
<dbReference type="EMBL" id="HACG01016007">
    <property type="protein sequence ID" value="CEK62872.1"/>
    <property type="molecule type" value="Transcribed_RNA"/>
</dbReference>
<gene>
    <name evidence="3" type="primary">ORF46374</name>
</gene>